<comment type="caution">
    <text evidence="1">The sequence shown here is derived from an EMBL/GenBank/DDBJ whole genome shotgun (WGS) entry which is preliminary data.</text>
</comment>
<proteinExistence type="predicted"/>
<dbReference type="EMBL" id="CAVMJV010000109">
    <property type="protein sequence ID" value="CAK5101070.1"/>
    <property type="molecule type" value="Genomic_DNA"/>
</dbReference>
<dbReference type="Proteomes" id="UP001497535">
    <property type="component" value="Unassembled WGS sequence"/>
</dbReference>
<reference evidence="1" key="1">
    <citation type="submission" date="2023-11" db="EMBL/GenBank/DDBJ databases">
        <authorList>
            <person name="Poullet M."/>
        </authorList>
    </citation>
    <scope>NUCLEOTIDE SEQUENCE</scope>
    <source>
        <strain evidence="1">E1834</strain>
    </source>
</reference>
<organism evidence="1 2">
    <name type="scientific">Meloidogyne enterolobii</name>
    <name type="common">Root-knot nematode worm</name>
    <name type="synonym">Meloidogyne mayaguensis</name>
    <dbReference type="NCBI Taxonomy" id="390850"/>
    <lineage>
        <taxon>Eukaryota</taxon>
        <taxon>Metazoa</taxon>
        <taxon>Ecdysozoa</taxon>
        <taxon>Nematoda</taxon>
        <taxon>Chromadorea</taxon>
        <taxon>Rhabditida</taxon>
        <taxon>Tylenchina</taxon>
        <taxon>Tylenchomorpha</taxon>
        <taxon>Tylenchoidea</taxon>
        <taxon>Meloidogynidae</taxon>
        <taxon>Meloidogyninae</taxon>
        <taxon>Meloidogyne</taxon>
    </lineage>
</organism>
<accession>A0ACB1ARH3</accession>
<evidence type="ECO:0000313" key="2">
    <source>
        <dbReference type="Proteomes" id="UP001497535"/>
    </source>
</evidence>
<name>A0ACB1ARH3_MELEN</name>
<evidence type="ECO:0000313" key="1">
    <source>
        <dbReference type="EMBL" id="CAK5101070.1"/>
    </source>
</evidence>
<sequence>MRGILNRWFRLTRFEKFFKFFFISRLYRAYINGPSVEMEAVPLSPESLDPRFVFLLDADKIIWIWSGSRSRVTFSNKVRLFAVKMNKRDKKGKAEIESCNQLKTPDEFWEALTGLFFINFREAPPTKVCFFFVFVSLSETSIL</sequence>
<keyword evidence="2" id="KW-1185">Reference proteome</keyword>
<gene>
    <name evidence="1" type="ORF">MENTE1834_LOCUS42207</name>
</gene>
<protein>
    <submittedName>
        <fullName evidence="1">Uncharacterized protein</fullName>
    </submittedName>
</protein>